<keyword evidence="4" id="KW-0812">Transmembrane</keyword>
<evidence type="ECO:0000256" key="5">
    <source>
        <dbReference type="ARBA" id="ARBA00022824"/>
    </source>
</evidence>
<keyword evidence="5 8" id="KW-0256">Endoplasmic reticulum</keyword>
<sequence>MRRRRFVDGQQTAAESLSSAELESSRASWQLVLTSCLAFRIVNALVVCTYFNADEYWQSLEVAHYLVFGYGHLTWEWKEAIRSYIHPLLFATVYKVLAVTGLDSPFTLSMAPRLLQGAFAAYGDLCLYRLALRLFSPAVANLALFCQMCSWFTFFCAVRTFSSSLEAVLTTAALSYWPLPVSWPRGNPEVAGSCSSRGAALLLAAAAVVIRPTSLALWLPIGLAELIAGHNRLVFLFLEVLPIG</sequence>
<dbReference type="InterPro" id="IPR005599">
    <property type="entry name" value="GPI_mannosylTrfase"/>
</dbReference>
<name>A0AAE0GSK5_9CHLO</name>
<dbReference type="EMBL" id="LGRX02002704">
    <property type="protein sequence ID" value="KAK3283630.1"/>
    <property type="molecule type" value="Genomic_DNA"/>
</dbReference>
<keyword evidence="3" id="KW-0808">Transferase</keyword>
<evidence type="ECO:0000256" key="4">
    <source>
        <dbReference type="ARBA" id="ARBA00022692"/>
    </source>
</evidence>
<comment type="similarity">
    <text evidence="8">Belongs to the glycosyltransferase 22 family.</text>
</comment>
<dbReference type="GO" id="GO:0000026">
    <property type="term" value="F:alpha-1,2-mannosyltransferase activity"/>
    <property type="evidence" value="ECO:0007669"/>
    <property type="project" value="TreeGrafter"/>
</dbReference>
<comment type="caution">
    <text evidence="9">The sequence shown here is derived from an EMBL/GenBank/DDBJ whole genome shotgun (WGS) entry which is preliminary data.</text>
</comment>
<keyword evidence="10" id="KW-1185">Reference proteome</keyword>
<proteinExistence type="inferred from homology"/>
<comment type="subcellular location">
    <subcellularLocation>
        <location evidence="1 8">Endoplasmic reticulum membrane</location>
        <topology evidence="1 8">Multi-pass membrane protein</topology>
    </subcellularLocation>
</comment>
<accession>A0AAE0GSK5</accession>
<keyword evidence="6" id="KW-1133">Transmembrane helix</keyword>
<protein>
    <recommendedName>
        <fullName evidence="8">Mannosyltransferase</fullName>
        <ecNumber evidence="8">2.4.1.-</ecNumber>
    </recommendedName>
</protein>
<evidence type="ECO:0000256" key="3">
    <source>
        <dbReference type="ARBA" id="ARBA00022679"/>
    </source>
</evidence>
<keyword evidence="7" id="KW-0472">Membrane</keyword>
<organism evidence="9 10">
    <name type="scientific">Cymbomonas tetramitiformis</name>
    <dbReference type="NCBI Taxonomy" id="36881"/>
    <lineage>
        <taxon>Eukaryota</taxon>
        <taxon>Viridiplantae</taxon>
        <taxon>Chlorophyta</taxon>
        <taxon>Pyramimonadophyceae</taxon>
        <taxon>Pyramimonadales</taxon>
        <taxon>Pyramimonadaceae</taxon>
        <taxon>Cymbomonas</taxon>
    </lineage>
</organism>
<gene>
    <name evidence="9" type="ORF">CYMTET_8683</name>
</gene>
<evidence type="ECO:0000256" key="8">
    <source>
        <dbReference type="RuleBase" id="RU363075"/>
    </source>
</evidence>
<dbReference type="Pfam" id="PF03901">
    <property type="entry name" value="Glyco_transf_22"/>
    <property type="match status" value="1"/>
</dbReference>
<dbReference type="PANTHER" id="PTHR22760">
    <property type="entry name" value="GLYCOSYLTRANSFERASE"/>
    <property type="match status" value="1"/>
</dbReference>
<evidence type="ECO:0000313" key="10">
    <source>
        <dbReference type="Proteomes" id="UP001190700"/>
    </source>
</evidence>
<evidence type="ECO:0000256" key="7">
    <source>
        <dbReference type="ARBA" id="ARBA00023136"/>
    </source>
</evidence>
<dbReference type="AlphaFoldDB" id="A0AAE0GSK5"/>
<evidence type="ECO:0000256" key="2">
    <source>
        <dbReference type="ARBA" id="ARBA00022676"/>
    </source>
</evidence>
<evidence type="ECO:0000256" key="1">
    <source>
        <dbReference type="ARBA" id="ARBA00004477"/>
    </source>
</evidence>
<dbReference type="EC" id="2.4.1.-" evidence="8"/>
<dbReference type="Proteomes" id="UP001190700">
    <property type="component" value="Unassembled WGS sequence"/>
</dbReference>
<evidence type="ECO:0000313" key="9">
    <source>
        <dbReference type="EMBL" id="KAK3283630.1"/>
    </source>
</evidence>
<dbReference type="GO" id="GO:0005789">
    <property type="term" value="C:endoplasmic reticulum membrane"/>
    <property type="evidence" value="ECO:0007669"/>
    <property type="project" value="UniProtKB-SubCell"/>
</dbReference>
<reference evidence="9 10" key="1">
    <citation type="journal article" date="2015" name="Genome Biol. Evol.">
        <title>Comparative Genomics of a Bacterivorous Green Alga Reveals Evolutionary Causalities and Consequences of Phago-Mixotrophic Mode of Nutrition.</title>
        <authorList>
            <person name="Burns J.A."/>
            <person name="Paasch A."/>
            <person name="Narechania A."/>
            <person name="Kim E."/>
        </authorList>
    </citation>
    <scope>NUCLEOTIDE SEQUENCE [LARGE SCALE GENOMIC DNA]</scope>
    <source>
        <strain evidence="9 10">PLY_AMNH</strain>
    </source>
</reference>
<evidence type="ECO:0000256" key="6">
    <source>
        <dbReference type="ARBA" id="ARBA00022989"/>
    </source>
</evidence>
<dbReference type="GO" id="GO:0006506">
    <property type="term" value="P:GPI anchor biosynthetic process"/>
    <property type="evidence" value="ECO:0007669"/>
    <property type="project" value="TreeGrafter"/>
</dbReference>
<keyword evidence="2 8" id="KW-0328">Glycosyltransferase</keyword>
<dbReference type="PANTHER" id="PTHR22760:SF4">
    <property type="entry name" value="GPI MANNOSYLTRANSFERASE 3"/>
    <property type="match status" value="1"/>
</dbReference>